<dbReference type="AlphaFoldDB" id="A0A9N8Z434"/>
<evidence type="ECO:0000256" key="2">
    <source>
        <dbReference type="SAM" id="SignalP"/>
    </source>
</evidence>
<name>A0A9N8Z434_9GLOM</name>
<feature type="chain" id="PRO_5040138490" evidence="2">
    <location>
        <begin position="21"/>
        <end position="88"/>
    </location>
</feature>
<evidence type="ECO:0000313" key="4">
    <source>
        <dbReference type="Proteomes" id="UP000789706"/>
    </source>
</evidence>
<gene>
    <name evidence="3" type="ORF">DEBURN_LOCUS2845</name>
</gene>
<keyword evidence="1" id="KW-0472">Membrane</keyword>
<protein>
    <submittedName>
        <fullName evidence="3">3864_t:CDS:1</fullName>
    </submittedName>
</protein>
<feature type="signal peptide" evidence="2">
    <location>
        <begin position="1"/>
        <end position="20"/>
    </location>
</feature>
<dbReference type="Proteomes" id="UP000789706">
    <property type="component" value="Unassembled WGS sequence"/>
</dbReference>
<evidence type="ECO:0000313" key="3">
    <source>
        <dbReference type="EMBL" id="CAG8464420.1"/>
    </source>
</evidence>
<keyword evidence="4" id="KW-1185">Reference proteome</keyword>
<comment type="caution">
    <text evidence="3">The sequence shown here is derived from an EMBL/GenBank/DDBJ whole genome shotgun (WGS) entry which is preliminary data.</text>
</comment>
<dbReference type="EMBL" id="CAJVPK010000165">
    <property type="protein sequence ID" value="CAG8464420.1"/>
    <property type="molecule type" value="Genomic_DNA"/>
</dbReference>
<reference evidence="3" key="1">
    <citation type="submission" date="2021-06" db="EMBL/GenBank/DDBJ databases">
        <authorList>
            <person name="Kallberg Y."/>
            <person name="Tangrot J."/>
            <person name="Rosling A."/>
        </authorList>
    </citation>
    <scope>NUCLEOTIDE SEQUENCE</scope>
    <source>
        <strain evidence="3">AZ414A</strain>
    </source>
</reference>
<proteinExistence type="predicted"/>
<organism evidence="3 4">
    <name type="scientific">Diversispora eburnea</name>
    <dbReference type="NCBI Taxonomy" id="1213867"/>
    <lineage>
        <taxon>Eukaryota</taxon>
        <taxon>Fungi</taxon>
        <taxon>Fungi incertae sedis</taxon>
        <taxon>Mucoromycota</taxon>
        <taxon>Glomeromycotina</taxon>
        <taxon>Glomeromycetes</taxon>
        <taxon>Diversisporales</taxon>
        <taxon>Diversisporaceae</taxon>
        <taxon>Diversispora</taxon>
    </lineage>
</organism>
<sequence>MVILWFTTLLASYLPPKLSSVEGEIFCVSKIEKIDPESDARSDARELCNTYFISMSLGLILFSTFILSTIFSWLLHKNDGMQRIKSLE</sequence>
<keyword evidence="1" id="KW-1133">Transmembrane helix</keyword>
<dbReference type="OrthoDB" id="10538260at2759"/>
<accession>A0A9N8Z434</accession>
<keyword evidence="1" id="KW-0812">Transmembrane</keyword>
<keyword evidence="2" id="KW-0732">Signal</keyword>
<feature type="transmembrane region" description="Helical" evidence="1">
    <location>
        <begin position="51"/>
        <end position="75"/>
    </location>
</feature>
<evidence type="ECO:0000256" key="1">
    <source>
        <dbReference type="SAM" id="Phobius"/>
    </source>
</evidence>